<dbReference type="RefSeq" id="WP_209738365.1">
    <property type="nucleotide sequence ID" value="NZ_CP072611.1"/>
</dbReference>
<protein>
    <recommendedName>
        <fullName evidence="4">DUF4169 domain-containing protein</fullName>
    </recommendedName>
</protein>
<proteinExistence type="predicted"/>
<sequence length="57" mass="6205">MARKPNFNFERQERDRAKAAKKAAKSEARVAKRGEDDAPGDEADAPPATQAHQEAGL</sequence>
<accession>A0ABW5CNS8</accession>
<organism evidence="2 3">
    <name type="scientific">Aureimonas populi</name>
    <dbReference type="NCBI Taxonomy" id="1701758"/>
    <lineage>
        <taxon>Bacteria</taxon>
        <taxon>Pseudomonadati</taxon>
        <taxon>Pseudomonadota</taxon>
        <taxon>Alphaproteobacteria</taxon>
        <taxon>Hyphomicrobiales</taxon>
        <taxon>Aurantimonadaceae</taxon>
        <taxon>Aureimonas</taxon>
    </lineage>
</organism>
<comment type="caution">
    <text evidence="2">The sequence shown here is derived from an EMBL/GenBank/DDBJ whole genome shotgun (WGS) entry which is preliminary data.</text>
</comment>
<feature type="region of interest" description="Disordered" evidence="1">
    <location>
        <begin position="1"/>
        <end position="57"/>
    </location>
</feature>
<evidence type="ECO:0000256" key="1">
    <source>
        <dbReference type="SAM" id="MobiDB-lite"/>
    </source>
</evidence>
<gene>
    <name evidence="2" type="ORF">ACFSKQ_09225</name>
</gene>
<dbReference type="EMBL" id="JBHUIJ010000010">
    <property type="protein sequence ID" value="MFD2237647.1"/>
    <property type="molecule type" value="Genomic_DNA"/>
</dbReference>
<reference evidence="3" key="1">
    <citation type="journal article" date="2019" name="Int. J. Syst. Evol. Microbiol.">
        <title>The Global Catalogue of Microorganisms (GCM) 10K type strain sequencing project: providing services to taxonomists for standard genome sequencing and annotation.</title>
        <authorList>
            <consortium name="The Broad Institute Genomics Platform"/>
            <consortium name="The Broad Institute Genome Sequencing Center for Infectious Disease"/>
            <person name="Wu L."/>
            <person name="Ma J."/>
        </authorList>
    </citation>
    <scope>NUCLEOTIDE SEQUENCE [LARGE SCALE GENOMIC DNA]</scope>
    <source>
        <strain evidence="3">ZS-35-S2</strain>
    </source>
</reference>
<keyword evidence="3" id="KW-1185">Reference proteome</keyword>
<evidence type="ECO:0000313" key="3">
    <source>
        <dbReference type="Proteomes" id="UP001597371"/>
    </source>
</evidence>
<name>A0ABW5CNS8_9HYPH</name>
<feature type="compositionally biased region" description="Basic and acidic residues" evidence="1">
    <location>
        <begin position="10"/>
        <end position="36"/>
    </location>
</feature>
<dbReference type="Proteomes" id="UP001597371">
    <property type="component" value="Unassembled WGS sequence"/>
</dbReference>
<evidence type="ECO:0008006" key="4">
    <source>
        <dbReference type="Google" id="ProtNLM"/>
    </source>
</evidence>
<evidence type="ECO:0000313" key="2">
    <source>
        <dbReference type="EMBL" id="MFD2237647.1"/>
    </source>
</evidence>